<evidence type="ECO:0000259" key="6">
    <source>
        <dbReference type="Pfam" id="PF22544"/>
    </source>
</evidence>
<evidence type="ECO:0000256" key="2">
    <source>
        <dbReference type="ARBA" id="ARBA00004496"/>
    </source>
</evidence>
<gene>
    <name evidence="7" type="ORF">FRC98_19850</name>
</gene>
<keyword evidence="5" id="KW-0966">Cell projection</keyword>
<dbReference type="Gene3D" id="2.60.40.10">
    <property type="entry name" value="Immunoglobulins"/>
    <property type="match status" value="1"/>
</dbReference>
<dbReference type="OrthoDB" id="8481850at2"/>
<dbReference type="GO" id="GO:0005737">
    <property type="term" value="C:cytoplasm"/>
    <property type="evidence" value="ECO:0007669"/>
    <property type="project" value="UniProtKB-SubCell"/>
</dbReference>
<evidence type="ECO:0000256" key="4">
    <source>
        <dbReference type="ARBA" id="ARBA00023069"/>
    </source>
</evidence>
<keyword evidence="8" id="KW-1185">Reference proteome</keyword>
<comment type="subcellular location">
    <subcellularLocation>
        <location evidence="1">Cell projection</location>
        <location evidence="1">Cilium</location>
    </subcellularLocation>
    <subcellularLocation>
        <location evidence="2">Cytoplasm</location>
    </subcellularLocation>
</comment>
<reference evidence="7 8" key="1">
    <citation type="submission" date="2019-08" db="EMBL/GenBank/DDBJ databases">
        <title>Bradymonadales sp. TMQ4.</title>
        <authorList>
            <person name="Liang Q."/>
        </authorList>
    </citation>
    <scope>NUCLEOTIDE SEQUENCE [LARGE SCALE GENOMIC DNA]</scope>
    <source>
        <strain evidence="7 8">TMQ4</strain>
    </source>
</reference>
<protein>
    <recommendedName>
        <fullName evidence="6">HYDIN/VesB/CFA65-like Ig-like domain-containing protein</fullName>
    </recommendedName>
</protein>
<proteinExistence type="predicted"/>
<dbReference type="EMBL" id="VOSM01000017">
    <property type="protein sequence ID" value="TXD33952.1"/>
    <property type="molecule type" value="Genomic_DNA"/>
</dbReference>
<keyword evidence="3" id="KW-0963">Cytoplasm</keyword>
<name>A0A5C6X357_9DELT</name>
<feature type="domain" description="HYDIN/VesB/CFA65-like Ig-like" evidence="6">
    <location>
        <begin position="50"/>
        <end position="145"/>
    </location>
</feature>
<dbReference type="InterPro" id="IPR053879">
    <property type="entry name" value="HYDIN_VesB_CFA65-like_Ig"/>
</dbReference>
<dbReference type="Proteomes" id="UP000321412">
    <property type="component" value="Unassembled WGS sequence"/>
</dbReference>
<sequence length="413" mass="45581">MNFISIGRLPILVVLVLLLTATACGSDIVPRENNVGEPWEFEEYVFEEEPRLEAPEEVDFGLVEPGTEVAHTVTLRNTGSADLEIYGLYVTEPFGVALGGGDMPLTIAPGESFAVELTVSVLQGEGATGWLYIASNDPQLPEHQVRLTAEVLRLPEVCPIPVIEARHRLRGEARAQPDGRLDGAPLDSIELSALSSFESGGGDITAVEWAIVEQPADGAVQLTSGPSSWTNELFLELAGHYIVELHVWNDRGERSCEPARMELVALPDAALHIQLVWDTPRDLERYDDHGSDLDLHVLHPLGRWGRIPYDCYWQNPRPAWGASLDIDRGNGWGPENINLNEPEDGLSYGVGVHYFADRGLGDSFATVRIYVAGTLADEFQREPMRQGQFWHVANVNWPSGEIDAVEDVFRFNP</sequence>
<dbReference type="Pfam" id="PF22544">
    <property type="entry name" value="HYDIN_VesB_CFA65-like_Ig"/>
    <property type="match status" value="1"/>
</dbReference>
<evidence type="ECO:0000313" key="7">
    <source>
        <dbReference type="EMBL" id="TXD33952.1"/>
    </source>
</evidence>
<dbReference type="AlphaFoldDB" id="A0A5C6X357"/>
<evidence type="ECO:0000256" key="5">
    <source>
        <dbReference type="ARBA" id="ARBA00023273"/>
    </source>
</evidence>
<dbReference type="RefSeq" id="WP_146983282.1">
    <property type="nucleotide sequence ID" value="NZ_VOSM01000017.1"/>
</dbReference>
<dbReference type="InterPro" id="IPR013783">
    <property type="entry name" value="Ig-like_fold"/>
</dbReference>
<keyword evidence="4" id="KW-0969">Cilium</keyword>
<accession>A0A5C6X357</accession>
<organism evidence="7 8">
    <name type="scientific">Lujinxingia vulgaris</name>
    <dbReference type="NCBI Taxonomy" id="2600176"/>
    <lineage>
        <taxon>Bacteria</taxon>
        <taxon>Deltaproteobacteria</taxon>
        <taxon>Bradymonadales</taxon>
        <taxon>Lujinxingiaceae</taxon>
        <taxon>Lujinxingia</taxon>
    </lineage>
</organism>
<comment type="caution">
    <text evidence="7">The sequence shown here is derived from an EMBL/GenBank/DDBJ whole genome shotgun (WGS) entry which is preliminary data.</text>
</comment>
<evidence type="ECO:0000256" key="1">
    <source>
        <dbReference type="ARBA" id="ARBA00004138"/>
    </source>
</evidence>
<evidence type="ECO:0000256" key="3">
    <source>
        <dbReference type="ARBA" id="ARBA00022490"/>
    </source>
</evidence>
<evidence type="ECO:0000313" key="8">
    <source>
        <dbReference type="Proteomes" id="UP000321412"/>
    </source>
</evidence>